<dbReference type="AlphaFoldDB" id="A0A415I2L3"/>
<proteinExistence type="predicted"/>
<name>A0A415I2L3_9FIRM</name>
<dbReference type="EMBL" id="QROF01000020">
    <property type="protein sequence ID" value="RHL01873.1"/>
    <property type="molecule type" value="Genomic_DNA"/>
</dbReference>
<comment type="caution">
    <text evidence="1">The sequence shown here is derived from an EMBL/GenBank/DDBJ whole genome shotgun (WGS) entry which is preliminary data.</text>
</comment>
<organism evidence="1 2">
    <name type="scientific">Agathobacter rectalis</name>
    <dbReference type="NCBI Taxonomy" id="39491"/>
    <lineage>
        <taxon>Bacteria</taxon>
        <taxon>Bacillati</taxon>
        <taxon>Bacillota</taxon>
        <taxon>Clostridia</taxon>
        <taxon>Lachnospirales</taxon>
        <taxon>Lachnospiraceae</taxon>
        <taxon>Agathobacter</taxon>
    </lineage>
</organism>
<protein>
    <submittedName>
        <fullName evidence="1">Uncharacterized protein</fullName>
    </submittedName>
</protein>
<dbReference type="RefSeq" id="WP_118372449.1">
    <property type="nucleotide sequence ID" value="NZ_QROF01000020.1"/>
</dbReference>
<gene>
    <name evidence="1" type="ORF">DW038_14670</name>
</gene>
<sequence length="87" mass="10171">MVTRTWKVYGEVGHRQRESFCDSYKYDFSDERGTRIIEVENADKTGTNEYSIIRITRNTPEECEKELEGQLSDGVFETSRIGKIEEI</sequence>
<evidence type="ECO:0000313" key="1">
    <source>
        <dbReference type="EMBL" id="RHL01873.1"/>
    </source>
</evidence>
<evidence type="ECO:0000313" key="2">
    <source>
        <dbReference type="Proteomes" id="UP000286181"/>
    </source>
</evidence>
<reference evidence="1 2" key="1">
    <citation type="submission" date="2018-08" db="EMBL/GenBank/DDBJ databases">
        <title>A genome reference for cultivated species of the human gut microbiota.</title>
        <authorList>
            <person name="Zou Y."/>
            <person name="Xue W."/>
            <person name="Luo G."/>
        </authorList>
    </citation>
    <scope>NUCLEOTIDE SEQUENCE [LARGE SCALE GENOMIC DNA]</scope>
    <source>
        <strain evidence="1 2">AF39-14AC</strain>
    </source>
</reference>
<dbReference type="Proteomes" id="UP000286181">
    <property type="component" value="Unassembled WGS sequence"/>
</dbReference>
<accession>A0A415I2L3</accession>